<name>A0AAD0V978_PSEAV</name>
<dbReference type="GeneID" id="39473939"/>
<geneLocation type="plasmid" evidence="2">
    <name>pmppla107</name>
</geneLocation>
<dbReference type="RefSeq" id="WP_005742040.1">
    <property type="nucleotide sequence ID" value="NZ_CP031226.1"/>
</dbReference>
<evidence type="ECO:0000313" key="2">
    <source>
        <dbReference type="Proteomes" id="UP000006426"/>
    </source>
</evidence>
<organism evidence="1 2">
    <name type="scientific">Pseudomonas amygdali pv. lachrymans str. M301315</name>
    <dbReference type="NCBI Taxonomy" id="629260"/>
    <lineage>
        <taxon>Bacteria</taxon>
        <taxon>Pseudomonadati</taxon>
        <taxon>Pseudomonadota</taxon>
        <taxon>Gammaproteobacteria</taxon>
        <taxon>Pseudomonadales</taxon>
        <taxon>Pseudomonadaceae</taxon>
        <taxon>Pseudomonas</taxon>
        <taxon>Pseudomonas amygdali</taxon>
    </lineage>
</organism>
<dbReference type="Proteomes" id="UP000006426">
    <property type="component" value="Plasmid pmppla107"/>
</dbReference>
<dbReference type="EMBL" id="CP031226">
    <property type="protein sequence ID" value="AXH59708.1"/>
    <property type="molecule type" value="Genomic_DNA"/>
</dbReference>
<proteinExistence type="predicted"/>
<gene>
    <name evidence="1" type="ORF">PLA107_031290</name>
</gene>
<dbReference type="AlphaFoldDB" id="A0AAD0V978"/>
<sequence length="267" mass="30466">MTNLNKPLPARFAAFSIDREVRTKGRLAFIEQFRERASIRGAEYISSEMQTEPLFIHELDVQSLKEIVSVAESHLDEGAFIRWMRGRAIDALREKSFDKAAVILELARGEVKFSVDNFPVFTPELLQFLENHSKHFTLNPFTQMEWRNGAGFEGFKTLLMIVGAPTMKEHIRDDPYESDEDTYTSLGALCEEGLLDDFLDRETINLVFARRIIQTLSRAPHKTVIADMIGRYSSARLLEIFATEAKLGNSRYQAEALTTLLPYLPQA</sequence>
<keyword evidence="1" id="KW-0614">Plasmid</keyword>
<protein>
    <submittedName>
        <fullName evidence="1">Uncharacterized protein</fullName>
    </submittedName>
</protein>
<accession>A0AAD0V978</accession>
<evidence type="ECO:0000313" key="1">
    <source>
        <dbReference type="EMBL" id="AXH59708.1"/>
    </source>
</evidence>
<reference evidence="1 2" key="1">
    <citation type="journal article" date="2011" name="PLoS Pathog.">
        <title>Dynamic evolution of pathogenicity revealed by sequencing and comparative genomics of 19 Pseudomonas syringae isolates.</title>
        <authorList>
            <person name="Baltrus D.A."/>
            <person name="Nishimura M.T."/>
            <person name="Romanchuk A."/>
            <person name="Chang J.H."/>
            <person name="Mukhtar M.S."/>
            <person name="Cherkis K."/>
            <person name="Roach J."/>
            <person name="Grant S.R."/>
            <person name="Jones C.D."/>
            <person name="Dangl J.L."/>
        </authorList>
    </citation>
    <scope>NUCLEOTIDE SEQUENCE [LARGE SCALE GENOMIC DNA]</scope>
    <source>
        <strain evidence="1 2">M301315</strain>
    </source>
</reference>